<proteinExistence type="predicted"/>
<dbReference type="OrthoDB" id="2742096at2759"/>
<dbReference type="STRING" id="1314783.A0A165Q846"/>
<gene>
    <name evidence="1" type="ORF">DAEQUDRAFT_277662</name>
</gene>
<reference evidence="1 2" key="1">
    <citation type="journal article" date="2016" name="Mol. Biol. Evol.">
        <title>Comparative Genomics of Early-Diverging Mushroom-Forming Fungi Provides Insights into the Origins of Lignocellulose Decay Capabilities.</title>
        <authorList>
            <person name="Nagy L.G."/>
            <person name="Riley R."/>
            <person name="Tritt A."/>
            <person name="Adam C."/>
            <person name="Daum C."/>
            <person name="Floudas D."/>
            <person name="Sun H."/>
            <person name="Yadav J.S."/>
            <person name="Pangilinan J."/>
            <person name="Larsson K.H."/>
            <person name="Matsuura K."/>
            <person name="Barry K."/>
            <person name="Labutti K."/>
            <person name="Kuo R."/>
            <person name="Ohm R.A."/>
            <person name="Bhattacharya S.S."/>
            <person name="Shirouzu T."/>
            <person name="Yoshinaga Y."/>
            <person name="Martin F.M."/>
            <person name="Grigoriev I.V."/>
            <person name="Hibbett D.S."/>
        </authorList>
    </citation>
    <scope>NUCLEOTIDE SEQUENCE [LARGE SCALE GENOMIC DNA]</scope>
    <source>
        <strain evidence="1 2">L-15889</strain>
    </source>
</reference>
<evidence type="ECO:0000313" key="2">
    <source>
        <dbReference type="Proteomes" id="UP000076727"/>
    </source>
</evidence>
<protein>
    <submittedName>
        <fullName evidence="1">Uncharacterized protein</fullName>
    </submittedName>
</protein>
<sequence>MPFTLTIVTTSKPCKRTSGSDRKPIWPAPPAKFEDVRLGLVRTAYIQTSHLTWAQHDRVSLLRNLGESGKGSNVRGHFTEKEWLSIDKSKGRRRQRTSFTSSFNLACVPSFKFPTLSV</sequence>
<dbReference type="EMBL" id="KV429060">
    <property type="protein sequence ID" value="KZT69135.1"/>
    <property type="molecule type" value="Genomic_DNA"/>
</dbReference>
<name>A0A165Q846_9APHY</name>
<keyword evidence="2" id="KW-1185">Reference proteome</keyword>
<accession>A0A165Q846</accession>
<dbReference type="Proteomes" id="UP000076727">
    <property type="component" value="Unassembled WGS sequence"/>
</dbReference>
<evidence type="ECO:0000313" key="1">
    <source>
        <dbReference type="EMBL" id="KZT69135.1"/>
    </source>
</evidence>
<organism evidence="1 2">
    <name type="scientific">Daedalea quercina L-15889</name>
    <dbReference type="NCBI Taxonomy" id="1314783"/>
    <lineage>
        <taxon>Eukaryota</taxon>
        <taxon>Fungi</taxon>
        <taxon>Dikarya</taxon>
        <taxon>Basidiomycota</taxon>
        <taxon>Agaricomycotina</taxon>
        <taxon>Agaricomycetes</taxon>
        <taxon>Polyporales</taxon>
        <taxon>Fomitopsis</taxon>
    </lineage>
</organism>
<dbReference type="AlphaFoldDB" id="A0A165Q846"/>